<keyword evidence="3 7" id="KW-0732">Signal</keyword>
<gene>
    <name evidence="9" type="ORF">AXK11_04440</name>
</gene>
<dbReference type="OrthoDB" id="9778023at2"/>
<dbReference type="EMBL" id="LSZQ01000031">
    <property type="protein sequence ID" value="KXU36493.1"/>
    <property type="molecule type" value="Genomic_DNA"/>
</dbReference>
<evidence type="ECO:0000256" key="1">
    <source>
        <dbReference type="ARBA" id="ARBA00000971"/>
    </source>
</evidence>
<keyword evidence="5 6" id="KW-0413">Isomerase</keyword>
<dbReference type="PANTHER" id="PTHR47245:SF1">
    <property type="entry name" value="FOLDASE PROTEIN PRSA"/>
    <property type="match status" value="1"/>
</dbReference>
<evidence type="ECO:0000313" key="9">
    <source>
        <dbReference type="EMBL" id="KXU36493.1"/>
    </source>
</evidence>
<accession>A0A139SPN3</accession>
<protein>
    <recommendedName>
        <fullName evidence="2">peptidylprolyl isomerase</fullName>
        <ecNumber evidence="2">5.2.1.8</ecNumber>
    </recommendedName>
</protein>
<dbReference type="Proteomes" id="UP000070058">
    <property type="component" value="Unassembled WGS sequence"/>
</dbReference>
<evidence type="ECO:0000256" key="2">
    <source>
        <dbReference type="ARBA" id="ARBA00013194"/>
    </source>
</evidence>
<dbReference type="EC" id="5.2.1.8" evidence="2"/>
<evidence type="ECO:0000256" key="5">
    <source>
        <dbReference type="ARBA" id="ARBA00023235"/>
    </source>
</evidence>
<organism evidence="9 10">
    <name type="scientific">Cephaloticoccus primus</name>
    <dbReference type="NCBI Taxonomy" id="1548207"/>
    <lineage>
        <taxon>Bacteria</taxon>
        <taxon>Pseudomonadati</taxon>
        <taxon>Verrucomicrobiota</taxon>
        <taxon>Opitutia</taxon>
        <taxon>Opitutales</taxon>
        <taxon>Opitutaceae</taxon>
        <taxon>Cephaloticoccus</taxon>
    </lineage>
</organism>
<dbReference type="InterPro" id="IPR046357">
    <property type="entry name" value="PPIase_dom_sf"/>
</dbReference>
<dbReference type="Gene3D" id="1.10.4030.10">
    <property type="entry name" value="Porin chaperone SurA, peptide-binding domain"/>
    <property type="match status" value="1"/>
</dbReference>
<dbReference type="PROSITE" id="PS50198">
    <property type="entry name" value="PPIC_PPIASE_2"/>
    <property type="match status" value="1"/>
</dbReference>
<dbReference type="PANTHER" id="PTHR47245">
    <property type="entry name" value="PEPTIDYLPROLYL ISOMERASE"/>
    <property type="match status" value="1"/>
</dbReference>
<evidence type="ECO:0000259" key="8">
    <source>
        <dbReference type="PROSITE" id="PS50198"/>
    </source>
</evidence>
<evidence type="ECO:0000256" key="4">
    <source>
        <dbReference type="ARBA" id="ARBA00023110"/>
    </source>
</evidence>
<proteinExistence type="predicted"/>
<name>A0A139SPN3_9BACT</name>
<reference evidence="10" key="1">
    <citation type="submission" date="2016-02" db="EMBL/GenBank/DDBJ databases">
        <authorList>
            <person name="Sanders J.G."/>
            <person name="Lin J.Y."/>
            <person name="Wertz J.T."/>
            <person name="Russell J.A."/>
            <person name="Moreau C.S."/>
            <person name="Powell S."/>
        </authorList>
    </citation>
    <scope>NUCLEOTIDE SEQUENCE [LARGE SCALE GENOMIC DNA]</scope>
    <source>
        <strain evidence="10">CAG34</strain>
    </source>
</reference>
<dbReference type="InterPro" id="IPR050245">
    <property type="entry name" value="PrsA_foldase"/>
</dbReference>
<keyword evidence="10" id="KW-1185">Reference proteome</keyword>
<dbReference type="RefSeq" id="WP_068629643.1">
    <property type="nucleotide sequence ID" value="NZ_LSZQ01000031.1"/>
</dbReference>
<dbReference type="InterPro" id="IPR027304">
    <property type="entry name" value="Trigger_fact/SurA_dom_sf"/>
</dbReference>
<dbReference type="STRING" id="1548207.AXK11_04440"/>
<dbReference type="Gene3D" id="3.10.50.40">
    <property type="match status" value="1"/>
</dbReference>
<dbReference type="SUPFAM" id="SSF109998">
    <property type="entry name" value="Triger factor/SurA peptide-binding domain-like"/>
    <property type="match status" value="1"/>
</dbReference>
<feature type="signal peptide" evidence="7">
    <location>
        <begin position="1"/>
        <end position="32"/>
    </location>
</feature>
<evidence type="ECO:0000256" key="6">
    <source>
        <dbReference type="PROSITE-ProRule" id="PRU00278"/>
    </source>
</evidence>
<dbReference type="Pfam" id="PF00639">
    <property type="entry name" value="Rotamase"/>
    <property type="match status" value="1"/>
</dbReference>
<comment type="caution">
    <text evidence="9">The sequence shown here is derived from an EMBL/GenBank/DDBJ whole genome shotgun (WGS) entry which is preliminary data.</text>
</comment>
<dbReference type="AlphaFoldDB" id="A0A139SPN3"/>
<evidence type="ECO:0000256" key="3">
    <source>
        <dbReference type="ARBA" id="ARBA00022729"/>
    </source>
</evidence>
<sequence length="345" mass="40361">MTSRRRLASAPRSLPRRSALFCGLLALSAVSASFPTALLAQSDNLDLRFANGIAAIAEDKVITVDDIRREIAPLIPEIQRASRNEAEFGHRLEELQDSIIQDLIDRVLIIKEFRKDEKKQIPPGFVDRRIADIQAEQFDNDRSKFLAYLRTRGITMREYRREVEEDIIYGYMRAQQRRSQSIISPVRIETFYEENQDRFYQEDSVHLRLIQINRNPGETESAHYARANEIVNRCRAGEPFEELARQYSQDSRRSRGGDWGWQKRSDLKAEFSDPLFELKKGEVSPPVMTPEGCFILYAQERKYAGIQPIDEVRPEIEHLLLQQMGRQSEDRWLERLRRNGYIKHY</sequence>
<comment type="catalytic activity">
    <reaction evidence="1">
        <text>[protein]-peptidylproline (omega=180) = [protein]-peptidylproline (omega=0)</text>
        <dbReference type="Rhea" id="RHEA:16237"/>
        <dbReference type="Rhea" id="RHEA-COMP:10747"/>
        <dbReference type="Rhea" id="RHEA-COMP:10748"/>
        <dbReference type="ChEBI" id="CHEBI:83833"/>
        <dbReference type="ChEBI" id="CHEBI:83834"/>
        <dbReference type="EC" id="5.2.1.8"/>
    </reaction>
</comment>
<dbReference type="GO" id="GO:0003755">
    <property type="term" value="F:peptidyl-prolyl cis-trans isomerase activity"/>
    <property type="evidence" value="ECO:0007669"/>
    <property type="project" value="UniProtKB-KW"/>
</dbReference>
<evidence type="ECO:0000313" key="10">
    <source>
        <dbReference type="Proteomes" id="UP000070058"/>
    </source>
</evidence>
<feature type="chain" id="PRO_5007489612" description="peptidylprolyl isomerase" evidence="7">
    <location>
        <begin position="33"/>
        <end position="345"/>
    </location>
</feature>
<feature type="domain" description="PpiC" evidence="8">
    <location>
        <begin position="202"/>
        <end position="300"/>
    </location>
</feature>
<dbReference type="InterPro" id="IPR000297">
    <property type="entry name" value="PPIase_PpiC"/>
</dbReference>
<dbReference type="Pfam" id="PF13624">
    <property type="entry name" value="SurA_N_3"/>
    <property type="match status" value="1"/>
</dbReference>
<dbReference type="SUPFAM" id="SSF54534">
    <property type="entry name" value="FKBP-like"/>
    <property type="match status" value="1"/>
</dbReference>
<evidence type="ECO:0000256" key="7">
    <source>
        <dbReference type="SAM" id="SignalP"/>
    </source>
</evidence>
<keyword evidence="4 6" id="KW-0697">Rotamase</keyword>